<dbReference type="AlphaFoldDB" id="A0A835M005"/>
<dbReference type="Gene3D" id="1.10.8.640">
    <property type="entry name" value="Cytochrome C biogenesis protein"/>
    <property type="match status" value="1"/>
</dbReference>
<dbReference type="InterPro" id="IPR038297">
    <property type="entry name" value="CcmH/CycL/NrfF/Ccl2_sf"/>
</dbReference>
<evidence type="ECO:0000256" key="1">
    <source>
        <dbReference type="ARBA" id="ARBA00010342"/>
    </source>
</evidence>
<protein>
    <recommendedName>
        <fullName evidence="5">Cytochrome c-type biogenesis protein</fullName>
    </recommendedName>
</protein>
<reference evidence="7 8" key="1">
    <citation type="submission" date="2020-10" db="EMBL/GenBank/DDBJ databases">
        <title>The Coptis chinensis genome and diversification of protoberbering-type alkaloids.</title>
        <authorList>
            <person name="Wang B."/>
            <person name="Shu S."/>
            <person name="Song C."/>
            <person name="Liu Y."/>
        </authorList>
    </citation>
    <scope>NUCLEOTIDE SEQUENCE [LARGE SCALE GENOMIC DNA]</scope>
    <source>
        <strain evidence="7">HL-2020</strain>
        <tissue evidence="7">Leaf</tissue>
    </source>
</reference>
<keyword evidence="5" id="KW-0999">Mitochondrion inner membrane</keyword>
<dbReference type="OrthoDB" id="2020000at2759"/>
<proteinExistence type="inferred from homology"/>
<gene>
    <name evidence="7" type="ORF">IFM89_012403</name>
</gene>
<keyword evidence="4 5" id="KW-0408">Iron</keyword>
<keyword evidence="5" id="KW-0496">Mitochondrion</keyword>
<accession>A0A835M005</accession>
<comment type="caution">
    <text evidence="7">The sequence shown here is derived from an EMBL/GenBank/DDBJ whole genome shotgun (WGS) entry which is preliminary data.</text>
</comment>
<dbReference type="CDD" id="cd16378">
    <property type="entry name" value="CcmH_N"/>
    <property type="match status" value="1"/>
</dbReference>
<evidence type="ECO:0000256" key="3">
    <source>
        <dbReference type="ARBA" id="ARBA00022723"/>
    </source>
</evidence>
<comment type="similarity">
    <text evidence="1 5">Belongs to the CcmH/CycL/Ccl2/NrfF family.</text>
</comment>
<evidence type="ECO:0000256" key="4">
    <source>
        <dbReference type="ARBA" id="ARBA00023004"/>
    </source>
</evidence>
<keyword evidence="2 5" id="KW-0349">Heme</keyword>
<keyword evidence="8" id="KW-1185">Reference proteome</keyword>
<feature type="domain" description="CcmH/CycL/Ccl2/NrfF N-terminal" evidence="6">
    <location>
        <begin position="10"/>
        <end position="82"/>
    </location>
</feature>
<evidence type="ECO:0000313" key="7">
    <source>
        <dbReference type="EMBL" id="KAF9613855.1"/>
    </source>
</evidence>
<dbReference type="GO" id="GO:0005743">
    <property type="term" value="C:mitochondrial inner membrane"/>
    <property type="evidence" value="ECO:0007669"/>
    <property type="project" value="UniProtKB-SubCell"/>
</dbReference>
<sequence length="200" mass="22845">MDKGDETVTKQRIVDARARNISHNVRCTECGGQSIEDSQADIAILLRQIIRDEIRGGKSDKEIYKRLEKDYGETVLYEPKYKCECGHPIVVKEDAGENSCNFFSGIDPPASLSADSRVDDLQCHNRALQNNQLDFSVFRVERRDLELLRRLGEEKKKNRGIGEQVRKDLLVIEIGHSVGSVWMVDYFVEVNIILLYIVNC</sequence>
<dbReference type="GO" id="GO:0046872">
    <property type="term" value="F:metal ion binding"/>
    <property type="evidence" value="ECO:0007669"/>
    <property type="project" value="UniProtKB-KW"/>
</dbReference>
<dbReference type="Proteomes" id="UP000631114">
    <property type="component" value="Unassembled WGS sequence"/>
</dbReference>
<dbReference type="EMBL" id="JADFTS010000003">
    <property type="protein sequence ID" value="KAF9613855.1"/>
    <property type="molecule type" value="Genomic_DNA"/>
</dbReference>
<evidence type="ECO:0000259" key="6">
    <source>
        <dbReference type="Pfam" id="PF03918"/>
    </source>
</evidence>
<dbReference type="InterPro" id="IPR005616">
    <property type="entry name" value="CcmH/CycL/Ccl2/NrfF_N"/>
</dbReference>
<name>A0A835M005_9MAGN</name>
<keyword evidence="5" id="KW-0472">Membrane</keyword>
<evidence type="ECO:0000256" key="2">
    <source>
        <dbReference type="ARBA" id="ARBA00022617"/>
    </source>
</evidence>
<comment type="subcellular location">
    <subcellularLocation>
        <location evidence="5">Mitochondrion inner membrane</location>
    </subcellularLocation>
</comment>
<keyword evidence="3 5" id="KW-0479">Metal-binding</keyword>
<organism evidence="7 8">
    <name type="scientific">Coptis chinensis</name>
    <dbReference type="NCBI Taxonomy" id="261450"/>
    <lineage>
        <taxon>Eukaryota</taxon>
        <taxon>Viridiplantae</taxon>
        <taxon>Streptophyta</taxon>
        <taxon>Embryophyta</taxon>
        <taxon>Tracheophyta</taxon>
        <taxon>Spermatophyta</taxon>
        <taxon>Magnoliopsida</taxon>
        <taxon>Ranunculales</taxon>
        <taxon>Ranunculaceae</taxon>
        <taxon>Coptidoideae</taxon>
        <taxon>Coptis</taxon>
    </lineage>
</organism>
<evidence type="ECO:0000313" key="8">
    <source>
        <dbReference type="Proteomes" id="UP000631114"/>
    </source>
</evidence>
<dbReference type="PANTHER" id="PTHR47601:SF1">
    <property type="entry name" value="CYTOCHROME C-TYPE BIOGENESIS CCMH-LIKE MITOCHONDRIAL PROTEIN"/>
    <property type="match status" value="1"/>
</dbReference>
<dbReference type="PANTHER" id="PTHR47601">
    <property type="match status" value="1"/>
</dbReference>
<evidence type="ECO:0000256" key="5">
    <source>
        <dbReference type="RuleBase" id="RU364112"/>
    </source>
</evidence>
<dbReference type="Pfam" id="PF03918">
    <property type="entry name" value="CcmH"/>
    <property type="match status" value="1"/>
</dbReference>